<dbReference type="Proteomes" id="UP001417504">
    <property type="component" value="Unassembled WGS sequence"/>
</dbReference>
<dbReference type="GO" id="GO:0004586">
    <property type="term" value="F:ornithine decarboxylase activity"/>
    <property type="evidence" value="ECO:0007669"/>
    <property type="project" value="UniProtKB-EC"/>
</dbReference>
<dbReference type="PRINTS" id="PR01182">
    <property type="entry name" value="ORNDCRBXLASE"/>
</dbReference>
<evidence type="ECO:0000256" key="3">
    <source>
        <dbReference type="ARBA" id="ARBA00022898"/>
    </source>
</evidence>
<evidence type="ECO:0000256" key="5">
    <source>
        <dbReference type="ARBA" id="ARBA00034115"/>
    </source>
</evidence>
<dbReference type="Gene3D" id="3.20.20.10">
    <property type="entry name" value="Alanine racemase"/>
    <property type="match status" value="1"/>
</dbReference>
<keyword evidence="3" id="KW-0663">Pyridoxal phosphate</keyword>
<dbReference type="InterPro" id="IPR000183">
    <property type="entry name" value="Orn/DAP/Arg_de-COase"/>
</dbReference>
<dbReference type="InterPro" id="IPR029066">
    <property type="entry name" value="PLP-binding_barrel"/>
</dbReference>
<comment type="subunit">
    <text evidence="7">Homodimer. Only the dimer is catalytically active, as the active sites are constructed of residues from both monomers.</text>
</comment>
<accession>A0AAP0J8A1</accession>
<dbReference type="PROSITE" id="PS00878">
    <property type="entry name" value="ODR_DC_2_1"/>
    <property type="match status" value="1"/>
</dbReference>
<name>A0AAP0J8A1_9MAGN</name>
<dbReference type="GO" id="GO:0005737">
    <property type="term" value="C:cytoplasm"/>
    <property type="evidence" value="ECO:0007669"/>
    <property type="project" value="TreeGrafter"/>
</dbReference>
<dbReference type="Pfam" id="PF02784">
    <property type="entry name" value="Orn_Arg_deC_N"/>
    <property type="match status" value="1"/>
</dbReference>
<comment type="cofactor">
    <cofactor evidence="1">
        <name>pyridoxal 5'-phosphate</name>
        <dbReference type="ChEBI" id="CHEBI:597326"/>
    </cofactor>
</comment>
<evidence type="ECO:0000256" key="4">
    <source>
        <dbReference type="ARBA" id="ARBA00023239"/>
    </source>
</evidence>
<comment type="catalytic activity">
    <reaction evidence="8">
        <text>L-ornithine + H(+) = putrescine + CO2</text>
        <dbReference type="Rhea" id="RHEA:22964"/>
        <dbReference type="ChEBI" id="CHEBI:15378"/>
        <dbReference type="ChEBI" id="CHEBI:16526"/>
        <dbReference type="ChEBI" id="CHEBI:46911"/>
        <dbReference type="ChEBI" id="CHEBI:326268"/>
        <dbReference type="EC" id="4.1.1.17"/>
    </reaction>
</comment>
<evidence type="ECO:0000256" key="8">
    <source>
        <dbReference type="ARBA" id="ARBA00049127"/>
    </source>
</evidence>
<evidence type="ECO:0000256" key="1">
    <source>
        <dbReference type="ARBA" id="ARBA00001933"/>
    </source>
</evidence>
<evidence type="ECO:0000313" key="11">
    <source>
        <dbReference type="Proteomes" id="UP001417504"/>
    </source>
</evidence>
<evidence type="ECO:0000313" key="10">
    <source>
        <dbReference type="EMBL" id="KAK9129359.1"/>
    </source>
</evidence>
<dbReference type="SUPFAM" id="SSF51419">
    <property type="entry name" value="PLP-binding barrel"/>
    <property type="match status" value="1"/>
</dbReference>
<keyword evidence="11" id="KW-1185">Reference proteome</keyword>
<dbReference type="GO" id="GO:0033387">
    <property type="term" value="P:putrescine biosynthetic process from arginine, via ornithine"/>
    <property type="evidence" value="ECO:0007669"/>
    <property type="project" value="TreeGrafter"/>
</dbReference>
<evidence type="ECO:0000256" key="7">
    <source>
        <dbReference type="ARBA" id="ARBA00046672"/>
    </source>
</evidence>
<dbReference type="PANTHER" id="PTHR11482">
    <property type="entry name" value="ARGININE/DIAMINOPIMELATE/ORNITHINE DECARBOXYLASE"/>
    <property type="match status" value="1"/>
</dbReference>
<dbReference type="EC" id="4.1.1.17" evidence="6"/>
<proteinExistence type="inferred from homology"/>
<dbReference type="AlphaFoldDB" id="A0AAP0J8A1"/>
<reference evidence="10 11" key="1">
    <citation type="submission" date="2024-01" db="EMBL/GenBank/DDBJ databases">
        <title>Genome assemblies of Stephania.</title>
        <authorList>
            <person name="Yang L."/>
        </authorList>
    </citation>
    <scope>NUCLEOTIDE SEQUENCE [LARGE SCALE GENOMIC DNA]</scope>
    <source>
        <strain evidence="10">QJT</strain>
        <tissue evidence="10">Leaf</tissue>
    </source>
</reference>
<dbReference type="InterPro" id="IPR022653">
    <property type="entry name" value="De-COase2_pyr-phos_BS"/>
</dbReference>
<evidence type="ECO:0000256" key="6">
    <source>
        <dbReference type="ARBA" id="ARBA00034138"/>
    </source>
</evidence>
<comment type="caution">
    <text evidence="10">The sequence shown here is derived from an EMBL/GenBank/DDBJ whole genome shotgun (WGS) entry which is preliminary data.</text>
</comment>
<feature type="domain" description="Orn/DAP/Arg decarboxylase 2 N-terminal" evidence="9">
    <location>
        <begin position="75"/>
        <end position="216"/>
    </location>
</feature>
<dbReference type="PRINTS" id="PR01179">
    <property type="entry name" value="ODADCRBXLASE"/>
</dbReference>
<organism evidence="10 11">
    <name type="scientific">Stephania japonica</name>
    <dbReference type="NCBI Taxonomy" id="461633"/>
    <lineage>
        <taxon>Eukaryota</taxon>
        <taxon>Viridiplantae</taxon>
        <taxon>Streptophyta</taxon>
        <taxon>Embryophyta</taxon>
        <taxon>Tracheophyta</taxon>
        <taxon>Spermatophyta</taxon>
        <taxon>Magnoliopsida</taxon>
        <taxon>Ranunculales</taxon>
        <taxon>Menispermaceae</taxon>
        <taxon>Menispermoideae</taxon>
        <taxon>Cissampelideae</taxon>
        <taxon>Stephania</taxon>
    </lineage>
</organism>
<evidence type="ECO:0000256" key="2">
    <source>
        <dbReference type="ARBA" id="ARBA00008872"/>
    </source>
</evidence>
<dbReference type="InterPro" id="IPR002433">
    <property type="entry name" value="Orn_de-COase"/>
</dbReference>
<evidence type="ECO:0000259" key="9">
    <source>
        <dbReference type="Pfam" id="PF02784"/>
    </source>
</evidence>
<keyword evidence="4" id="KW-0456">Lyase</keyword>
<comment type="similarity">
    <text evidence="2">Belongs to the Orn/Lys/Arg decarboxylase class-II family.</text>
</comment>
<protein>
    <recommendedName>
        <fullName evidence="6">ornithine decarboxylase</fullName>
        <ecNumber evidence="6">4.1.1.17</ecNumber>
    </recommendedName>
</protein>
<dbReference type="EMBL" id="JBBNAE010000004">
    <property type="protein sequence ID" value="KAK9129359.1"/>
    <property type="molecule type" value="Genomic_DNA"/>
</dbReference>
<gene>
    <name evidence="10" type="ORF">Sjap_009846</name>
</gene>
<dbReference type="InterPro" id="IPR022644">
    <property type="entry name" value="De-COase2_N"/>
</dbReference>
<sequence length="232" mass="25522">MESIVRNNFQVTRSAVMDCSMGSESTSLNALINSPCLQGKTVTRLPSKYGLKDFIMSKYSKTEEVDGPFFILDLETVVSLMNKWTQSLPNIRPFYAVKCNPDPALLSVVAALGANFDCASKDEIEAVLKLKVAPDRIIFANTCKAVSHIRYAASVGVNLTTFDSIEEVKKIGRWHPACTLLLRIKPPNDDGARWSLGTKFGATEKEVVPLLQAAQAADSQWQVFLSMWGVVS</sequence>
<dbReference type="PANTHER" id="PTHR11482:SF6">
    <property type="entry name" value="ORNITHINE DECARBOXYLASE 1-RELATED"/>
    <property type="match status" value="1"/>
</dbReference>
<comment type="pathway">
    <text evidence="5">Amine and polyamine biosynthesis; putrescine biosynthesis via L-ornithine pathway; putrescine from L-ornithine: step 1/1.</text>
</comment>